<keyword evidence="9" id="KW-1185">Reference proteome</keyword>
<evidence type="ECO:0000313" key="8">
    <source>
        <dbReference type="EMBL" id="MEN3748738.1"/>
    </source>
</evidence>
<keyword evidence="4" id="KW-0249">Electron transport</keyword>
<keyword evidence="2 6" id="KW-0349">Heme</keyword>
<reference evidence="8 9" key="1">
    <citation type="submission" date="2024-05" db="EMBL/GenBank/DDBJ databases">
        <title>Sphingomonas sp. HF-S3 16S ribosomal RNA gene Genome sequencing and assembly.</title>
        <authorList>
            <person name="Lee H."/>
        </authorList>
    </citation>
    <scope>NUCLEOTIDE SEQUENCE [LARGE SCALE GENOMIC DNA]</scope>
    <source>
        <strain evidence="8 9">HF-S3</strain>
    </source>
</reference>
<dbReference type="Gene3D" id="1.10.760.10">
    <property type="entry name" value="Cytochrome c-like domain"/>
    <property type="match status" value="1"/>
</dbReference>
<sequence>MVAILLIGIAALAGCSAPKPDPRRERLGPNPGEAALRQVADARIGAQKFGRCAQCHSIEPGAGHRAGPNLAGVMGAPVAGDGSYGYTAALRSVGGTWTWQSMNAWLTSPQRFAPGNKMAYPGVTDPLDRADLIAYLEAKSRGR</sequence>
<dbReference type="InterPro" id="IPR009056">
    <property type="entry name" value="Cyt_c-like_dom"/>
</dbReference>
<keyword evidence="1" id="KW-0813">Transport</keyword>
<dbReference type="PROSITE" id="PS51007">
    <property type="entry name" value="CYTC"/>
    <property type="match status" value="1"/>
</dbReference>
<proteinExistence type="predicted"/>
<evidence type="ECO:0000256" key="6">
    <source>
        <dbReference type="PROSITE-ProRule" id="PRU00433"/>
    </source>
</evidence>
<evidence type="ECO:0000256" key="1">
    <source>
        <dbReference type="ARBA" id="ARBA00022448"/>
    </source>
</evidence>
<evidence type="ECO:0000256" key="5">
    <source>
        <dbReference type="ARBA" id="ARBA00023004"/>
    </source>
</evidence>
<evidence type="ECO:0000256" key="4">
    <source>
        <dbReference type="ARBA" id="ARBA00022982"/>
    </source>
</evidence>
<dbReference type="SUPFAM" id="SSF46626">
    <property type="entry name" value="Cytochrome c"/>
    <property type="match status" value="1"/>
</dbReference>
<gene>
    <name evidence="8" type="ORF">TPR58_16300</name>
</gene>
<accession>A0ABV0BCH5</accession>
<protein>
    <submittedName>
        <fullName evidence="8">C-type cytochrome</fullName>
    </submittedName>
</protein>
<dbReference type="PANTHER" id="PTHR11961">
    <property type="entry name" value="CYTOCHROME C"/>
    <property type="match status" value="1"/>
</dbReference>
<dbReference type="InterPro" id="IPR002327">
    <property type="entry name" value="Cyt_c_1A/1B"/>
</dbReference>
<comment type="caution">
    <text evidence="8">The sequence shown here is derived from an EMBL/GenBank/DDBJ whole genome shotgun (WGS) entry which is preliminary data.</text>
</comment>
<dbReference type="PRINTS" id="PR00604">
    <property type="entry name" value="CYTCHRMECIAB"/>
</dbReference>
<evidence type="ECO:0000259" key="7">
    <source>
        <dbReference type="PROSITE" id="PS51007"/>
    </source>
</evidence>
<dbReference type="InterPro" id="IPR036909">
    <property type="entry name" value="Cyt_c-like_dom_sf"/>
</dbReference>
<name>A0ABV0BCH5_9SPHN</name>
<evidence type="ECO:0000313" key="9">
    <source>
        <dbReference type="Proteomes" id="UP001427805"/>
    </source>
</evidence>
<dbReference type="EMBL" id="JBDIZK010000010">
    <property type="protein sequence ID" value="MEN3748738.1"/>
    <property type="molecule type" value="Genomic_DNA"/>
</dbReference>
<keyword evidence="5 6" id="KW-0408">Iron</keyword>
<evidence type="ECO:0000256" key="2">
    <source>
        <dbReference type="ARBA" id="ARBA00022617"/>
    </source>
</evidence>
<keyword evidence="3 6" id="KW-0479">Metal-binding</keyword>
<evidence type="ECO:0000256" key="3">
    <source>
        <dbReference type="ARBA" id="ARBA00022723"/>
    </source>
</evidence>
<feature type="domain" description="Cytochrome c" evidence="7">
    <location>
        <begin position="40"/>
        <end position="140"/>
    </location>
</feature>
<dbReference type="RefSeq" id="WP_346247778.1">
    <property type="nucleotide sequence ID" value="NZ_JBDIZK010000010.1"/>
</dbReference>
<organism evidence="8 9">
    <name type="scientific">Sphingomonas rustica</name>
    <dbReference type="NCBI Taxonomy" id="3103142"/>
    <lineage>
        <taxon>Bacteria</taxon>
        <taxon>Pseudomonadati</taxon>
        <taxon>Pseudomonadota</taxon>
        <taxon>Alphaproteobacteria</taxon>
        <taxon>Sphingomonadales</taxon>
        <taxon>Sphingomonadaceae</taxon>
        <taxon>Sphingomonas</taxon>
    </lineage>
</organism>
<dbReference type="Proteomes" id="UP001427805">
    <property type="component" value="Unassembled WGS sequence"/>
</dbReference>